<dbReference type="InterPro" id="IPR015867">
    <property type="entry name" value="N-reg_PII/ATP_PRibTrfase_C"/>
</dbReference>
<gene>
    <name evidence="1" type="ORF">ACFOZ1_13905</name>
</gene>
<dbReference type="RefSeq" id="WP_390200250.1">
    <property type="nucleotide sequence ID" value="NZ_JBHSDV010000005.1"/>
</dbReference>
<dbReference type="Pfam" id="PF00543">
    <property type="entry name" value="P-II"/>
    <property type="match status" value="1"/>
</dbReference>
<dbReference type="Proteomes" id="UP001595880">
    <property type="component" value="Unassembled WGS sequence"/>
</dbReference>
<evidence type="ECO:0000313" key="1">
    <source>
        <dbReference type="EMBL" id="MFC4388892.1"/>
    </source>
</evidence>
<dbReference type="Gene3D" id="3.30.70.120">
    <property type="match status" value="2"/>
</dbReference>
<organism evidence="1 2">
    <name type="scientific">Gracilibacillus marinus</name>
    <dbReference type="NCBI Taxonomy" id="630535"/>
    <lineage>
        <taxon>Bacteria</taxon>
        <taxon>Bacillati</taxon>
        <taxon>Bacillota</taxon>
        <taxon>Bacilli</taxon>
        <taxon>Bacillales</taxon>
        <taxon>Bacillaceae</taxon>
        <taxon>Gracilibacillus</taxon>
    </lineage>
</organism>
<dbReference type="InterPro" id="IPR002187">
    <property type="entry name" value="N-reg_PII"/>
</dbReference>
<dbReference type="SUPFAM" id="SSF54913">
    <property type="entry name" value="GlnB-like"/>
    <property type="match status" value="2"/>
</dbReference>
<dbReference type="PROSITE" id="PS51343">
    <property type="entry name" value="PII_GLNB_DOM"/>
    <property type="match status" value="1"/>
</dbReference>
<keyword evidence="2" id="KW-1185">Reference proteome</keyword>
<name>A0ABV8VWH9_9BACI</name>
<evidence type="ECO:0000313" key="2">
    <source>
        <dbReference type="Proteomes" id="UP001595880"/>
    </source>
</evidence>
<proteinExistence type="predicted"/>
<comment type="caution">
    <text evidence="1">The sequence shown here is derived from an EMBL/GenBank/DDBJ whole genome shotgun (WGS) entry which is preliminary data.</text>
</comment>
<protein>
    <submittedName>
        <fullName evidence="1">P-II family nitrogen regulator</fullName>
    </submittedName>
</protein>
<dbReference type="EMBL" id="JBHSDV010000005">
    <property type="protein sequence ID" value="MFC4388892.1"/>
    <property type="molecule type" value="Genomic_DNA"/>
</dbReference>
<accession>A0ABV8VWH9</accession>
<dbReference type="InterPro" id="IPR011322">
    <property type="entry name" value="N-reg_PII-like_a/b"/>
</dbReference>
<reference evidence="2" key="1">
    <citation type="journal article" date="2019" name="Int. J. Syst. Evol. Microbiol.">
        <title>The Global Catalogue of Microorganisms (GCM) 10K type strain sequencing project: providing services to taxonomists for standard genome sequencing and annotation.</title>
        <authorList>
            <consortium name="The Broad Institute Genomics Platform"/>
            <consortium name="The Broad Institute Genome Sequencing Center for Infectious Disease"/>
            <person name="Wu L."/>
            <person name="Ma J."/>
        </authorList>
    </citation>
    <scope>NUCLEOTIDE SEQUENCE [LARGE SCALE GENOMIC DNA]</scope>
    <source>
        <strain evidence="2">KACC 14058</strain>
    </source>
</reference>
<dbReference type="SMART" id="SM00938">
    <property type="entry name" value="P-II"/>
    <property type="match status" value="1"/>
</dbReference>
<sequence>MTHQTPHFYLMYVIVKYGLGSKVMKLAKSVGVTGGTIMLGKGTVHHKLLNLFAISDVRKEIVLMIANKQTTEKALQHLNIKLELDKPNHGIAFTTPIVNLMGTSTCQIDDGIERGEGDTMFQNIMVVVDKGNAEEVISAARMAGSKGGTIINARGAGVHETSKLFSMDIEPEKEIVLILSDVQTTDNIVTKIREKLKIDEPGNGIIFVQEVSKTYGIYE</sequence>